<protein>
    <recommendedName>
        <fullName evidence="3">CarboxypepD_reg-like domain-containing protein</fullName>
    </recommendedName>
</protein>
<dbReference type="EMBL" id="CADCSU010000218">
    <property type="protein sequence ID" value="CAA9203687.1"/>
    <property type="molecule type" value="Genomic_DNA"/>
</dbReference>
<reference evidence="1 2" key="1">
    <citation type="submission" date="2020-02" db="EMBL/GenBank/DDBJ databases">
        <authorList>
            <person name="Criscuolo A."/>
        </authorList>
    </citation>
    <scope>NUCLEOTIDE SEQUENCE [LARGE SCALE GENOMIC DNA]</scope>
    <source>
        <strain evidence="1">CIP105534</strain>
    </source>
</reference>
<dbReference type="Proteomes" id="UP000479938">
    <property type="component" value="Unassembled WGS sequence"/>
</dbReference>
<keyword evidence="2" id="KW-1185">Reference proteome</keyword>
<dbReference type="RefSeq" id="WP_173973314.1">
    <property type="nucleotide sequence ID" value="NZ_CADCSU010000218.1"/>
</dbReference>
<dbReference type="AlphaFoldDB" id="A0A6J4GXS1"/>
<sequence>MKLKLLLLLFSFFYQFSFSQSEKLLKGILSSDNFLLENVDVINKSSQKSTITNDKGEFIIEAIANDSLLFYSKDYYLKKIKLSNEQIKKNNLQVVMIKKPEELKEVVVNQMKSIRLSTDKNYEQKKLDDLDLEKRDGKLRTGVYDGFIENGMTFVKRLFISKNKPQPEVEFATLAKNTCDQRFYIETLKLKPEEINLFLQFCDADPKSKSLIEYHNVLTMMEFLLAKNIEFKKLDEVLR</sequence>
<gene>
    <name evidence="1" type="ORF">FLA105534_04867</name>
</gene>
<dbReference type="SUPFAM" id="SSF49464">
    <property type="entry name" value="Carboxypeptidase regulatory domain-like"/>
    <property type="match status" value="1"/>
</dbReference>
<proteinExistence type="predicted"/>
<accession>A0A6J4GXS1</accession>
<dbReference type="InterPro" id="IPR008969">
    <property type="entry name" value="CarboxyPept-like_regulatory"/>
</dbReference>
<name>A0A6J4GXS1_9FLAO</name>
<evidence type="ECO:0000313" key="2">
    <source>
        <dbReference type="Proteomes" id="UP000479938"/>
    </source>
</evidence>
<organism evidence="1 2">
    <name type="scientific">Flavobacterium bizetiae</name>
    <dbReference type="NCBI Taxonomy" id="2704140"/>
    <lineage>
        <taxon>Bacteria</taxon>
        <taxon>Pseudomonadati</taxon>
        <taxon>Bacteroidota</taxon>
        <taxon>Flavobacteriia</taxon>
        <taxon>Flavobacteriales</taxon>
        <taxon>Flavobacteriaceae</taxon>
        <taxon>Flavobacterium</taxon>
    </lineage>
</organism>
<evidence type="ECO:0008006" key="3">
    <source>
        <dbReference type="Google" id="ProtNLM"/>
    </source>
</evidence>
<evidence type="ECO:0000313" key="1">
    <source>
        <dbReference type="EMBL" id="CAA9203687.1"/>
    </source>
</evidence>